<evidence type="ECO:0000313" key="1">
    <source>
        <dbReference type="EMBL" id="CAH2263492.1"/>
    </source>
</evidence>
<comment type="caution">
    <text evidence="1">The sequence shown here is derived from an EMBL/GenBank/DDBJ whole genome shotgun (WGS) entry which is preliminary data.</text>
</comment>
<organism evidence="1 2">
    <name type="scientific">Pararge aegeria aegeria</name>
    <dbReference type="NCBI Taxonomy" id="348720"/>
    <lineage>
        <taxon>Eukaryota</taxon>
        <taxon>Metazoa</taxon>
        <taxon>Ecdysozoa</taxon>
        <taxon>Arthropoda</taxon>
        <taxon>Hexapoda</taxon>
        <taxon>Insecta</taxon>
        <taxon>Pterygota</taxon>
        <taxon>Neoptera</taxon>
        <taxon>Endopterygota</taxon>
        <taxon>Lepidoptera</taxon>
        <taxon>Glossata</taxon>
        <taxon>Ditrysia</taxon>
        <taxon>Papilionoidea</taxon>
        <taxon>Nymphalidae</taxon>
        <taxon>Satyrinae</taxon>
        <taxon>Satyrini</taxon>
        <taxon>Parargina</taxon>
        <taxon>Pararge</taxon>
    </lineage>
</organism>
<keyword evidence="2" id="KW-1185">Reference proteome</keyword>
<dbReference type="Proteomes" id="UP000838756">
    <property type="component" value="Unassembled WGS sequence"/>
</dbReference>
<protein>
    <submittedName>
        <fullName evidence="1">Jg13923 protein</fullName>
    </submittedName>
</protein>
<reference evidence="1" key="1">
    <citation type="submission" date="2022-03" db="EMBL/GenBank/DDBJ databases">
        <authorList>
            <person name="Lindestad O."/>
        </authorList>
    </citation>
    <scope>NUCLEOTIDE SEQUENCE</scope>
</reference>
<gene>
    <name evidence="1" type="primary">jg13923</name>
    <name evidence="1" type="ORF">PAEG_LOCUS24373</name>
</gene>
<evidence type="ECO:0000313" key="2">
    <source>
        <dbReference type="Proteomes" id="UP000838756"/>
    </source>
</evidence>
<dbReference type="EMBL" id="CAKXAJ010026232">
    <property type="protein sequence ID" value="CAH2263492.1"/>
    <property type="molecule type" value="Genomic_DNA"/>
</dbReference>
<proteinExistence type="predicted"/>
<dbReference type="AlphaFoldDB" id="A0A8S4SKU2"/>
<sequence length="105" mass="12159">MLEKVKRRATKLPRELRNLSYEQGLQTWDSAPSKVGEKEAISLKLIKCVEKNIVRKTACLRVLCDVLKGVWSPPIRIGLARWSTFTLELGFHIKDRKIILEFSHE</sequence>
<accession>A0A8S4SKU2</accession>
<name>A0A8S4SKU2_9NEOP</name>